<evidence type="ECO:0000313" key="3">
    <source>
        <dbReference type="EMBL" id="WTT22120.1"/>
    </source>
</evidence>
<keyword evidence="2" id="KW-0812">Transmembrane</keyword>
<dbReference type="AlphaFoldDB" id="A0AAU2AD06"/>
<feature type="region of interest" description="Disordered" evidence="1">
    <location>
        <begin position="112"/>
        <end position="151"/>
    </location>
</feature>
<keyword evidence="2" id="KW-1133">Transmembrane helix</keyword>
<evidence type="ECO:0008006" key="4">
    <source>
        <dbReference type="Google" id="ProtNLM"/>
    </source>
</evidence>
<proteinExistence type="predicted"/>
<name>A0AAU2AD06_9ACTN</name>
<evidence type="ECO:0000256" key="2">
    <source>
        <dbReference type="SAM" id="Phobius"/>
    </source>
</evidence>
<dbReference type="EMBL" id="CP108222">
    <property type="protein sequence ID" value="WTT22120.1"/>
    <property type="molecule type" value="Genomic_DNA"/>
</dbReference>
<feature type="compositionally biased region" description="Pro residues" evidence="1">
    <location>
        <begin position="1"/>
        <end position="31"/>
    </location>
</feature>
<reference evidence="3" key="1">
    <citation type="submission" date="2022-10" db="EMBL/GenBank/DDBJ databases">
        <title>The complete genomes of actinobacterial strains from the NBC collection.</title>
        <authorList>
            <person name="Joergensen T.S."/>
            <person name="Alvarez Arevalo M."/>
            <person name="Sterndorff E.B."/>
            <person name="Faurdal D."/>
            <person name="Vuksanovic O."/>
            <person name="Mourched A.-S."/>
            <person name="Charusanti P."/>
            <person name="Shaw S."/>
            <person name="Blin K."/>
            <person name="Weber T."/>
        </authorList>
    </citation>
    <scope>NUCLEOTIDE SEQUENCE</scope>
    <source>
        <strain evidence="3">NBC_00093</strain>
    </source>
</reference>
<organism evidence="3">
    <name type="scientific">Streptomyces sp. NBC_00093</name>
    <dbReference type="NCBI Taxonomy" id="2975649"/>
    <lineage>
        <taxon>Bacteria</taxon>
        <taxon>Bacillati</taxon>
        <taxon>Actinomycetota</taxon>
        <taxon>Actinomycetes</taxon>
        <taxon>Kitasatosporales</taxon>
        <taxon>Streptomycetaceae</taxon>
        <taxon>Streptomyces</taxon>
    </lineage>
</organism>
<feature type="compositionally biased region" description="Gly residues" evidence="1">
    <location>
        <begin position="33"/>
        <end position="56"/>
    </location>
</feature>
<gene>
    <name evidence="3" type="ORF">OHA22_44610</name>
</gene>
<keyword evidence="2" id="KW-0472">Membrane</keyword>
<evidence type="ECO:0000256" key="1">
    <source>
        <dbReference type="SAM" id="MobiDB-lite"/>
    </source>
</evidence>
<feature type="region of interest" description="Disordered" evidence="1">
    <location>
        <begin position="1"/>
        <end position="87"/>
    </location>
</feature>
<protein>
    <recommendedName>
        <fullName evidence="4">Septum formation-related domain-containing protein</fullName>
    </recommendedName>
</protein>
<feature type="transmembrane region" description="Helical" evidence="2">
    <location>
        <begin position="90"/>
        <end position="110"/>
    </location>
</feature>
<sequence>MAMPPVPPQPPGPPGGTPPPGGGFGPPPEGFGPPSGGGYGSGGYGPPYEGNGSGGYGPPPGGGNWLPPEQPGQPGDPGGHRGPGRRPSPLLILIAAIVVLGAVVAVVLLASGGDAPEKNPPESSQSSSGTPEPSFSLPTELPTKLPTKLPTELPSGFPTELPTEFPTDLPSEFPSDLESLIPLSGEEVPYYMLRTGDCFDTDTSHPGQAAKRACDGPHDAEVVKVAELEGSHSTDAALKKAASTLCRSPLERAAAEQPVGTVRGSLVQYPDTASYRLGIDKVACSLAADLGSGTRKLTAPLT</sequence>
<accession>A0AAU2AD06</accession>
<feature type="compositionally biased region" description="Low complexity" evidence="1">
    <location>
        <begin position="121"/>
        <end position="136"/>
    </location>
</feature>